<organism evidence="2">
    <name type="scientific">viral metagenome</name>
    <dbReference type="NCBI Taxonomy" id="1070528"/>
    <lineage>
        <taxon>unclassified sequences</taxon>
        <taxon>metagenomes</taxon>
        <taxon>organismal metagenomes</taxon>
    </lineage>
</organism>
<dbReference type="AlphaFoldDB" id="A0A6C0DXF2"/>
<proteinExistence type="predicted"/>
<evidence type="ECO:0000313" key="2">
    <source>
        <dbReference type="EMBL" id="QHT21000.1"/>
    </source>
</evidence>
<keyword evidence="1" id="KW-1133">Transmembrane helix</keyword>
<evidence type="ECO:0000256" key="1">
    <source>
        <dbReference type="SAM" id="Phobius"/>
    </source>
</evidence>
<protein>
    <submittedName>
        <fullName evidence="2">Uncharacterized protein</fullName>
    </submittedName>
</protein>
<dbReference type="EMBL" id="MN739684">
    <property type="protein sequence ID" value="QHT21000.1"/>
    <property type="molecule type" value="Genomic_DNA"/>
</dbReference>
<name>A0A6C0DXF2_9ZZZZ</name>
<keyword evidence="1" id="KW-0812">Transmembrane</keyword>
<accession>A0A6C0DXF2</accession>
<feature type="transmembrane region" description="Helical" evidence="1">
    <location>
        <begin position="66"/>
        <end position="96"/>
    </location>
</feature>
<sequence length="160" mass="18642">MLNDIKNLFKKYKFIDLMENFKQHLNTNRLLGGFIMLAMNIGSRYIELKLTKGQELLLKNIAREVLIFTIAFINTKDIVLSVIITVIFIILANYLLNEESEYNILPNKYKKIAIVNSNDDKIVSDVEINNAYETLKKAKHQINNYNKLNIIESFNSVSYF</sequence>
<reference evidence="2" key="1">
    <citation type="journal article" date="2020" name="Nature">
        <title>Giant virus diversity and host interactions through global metagenomics.</title>
        <authorList>
            <person name="Schulz F."/>
            <person name="Roux S."/>
            <person name="Paez-Espino D."/>
            <person name="Jungbluth S."/>
            <person name="Walsh D.A."/>
            <person name="Denef V.J."/>
            <person name="McMahon K.D."/>
            <person name="Konstantinidis K.T."/>
            <person name="Eloe-Fadrosh E.A."/>
            <person name="Kyrpides N.C."/>
            <person name="Woyke T."/>
        </authorList>
    </citation>
    <scope>NUCLEOTIDE SEQUENCE</scope>
    <source>
        <strain evidence="2">GVMAG-M-3300023174-75</strain>
    </source>
</reference>
<keyword evidence="1" id="KW-0472">Membrane</keyword>